<dbReference type="RefSeq" id="XP_040770358.1">
    <property type="nucleotide sequence ID" value="XM_040911813.1"/>
</dbReference>
<sequence>MHRADPLSRRPDHEEGVNLDNADKTLLKLKYFMIKAIQHTHLAVVTDHDLMDKIKEALQDDNVNNSYKDLLKKGQREFSKGLEDWNFERIT</sequence>
<dbReference type="GeneID" id="63828841"/>
<keyword evidence="2" id="KW-1185">Reference proteome</keyword>
<dbReference type="STRING" id="1314785.A0A165IBH2"/>
<gene>
    <name evidence="1" type="ORF">LAESUDRAFT_753885</name>
</gene>
<protein>
    <submittedName>
        <fullName evidence="1">Uncharacterized protein</fullName>
    </submittedName>
</protein>
<dbReference type="InParanoid" id="A0A165IBH2"/>
<dbReference type="EMBL" id="KV427605">
    <property type="protein sequence ID" value="KZT12848.1"/>
    <property type="molecule type" value="Genomic_DNA"/>
</dbReference>
<evidence type="ECO:0000313" key="2">
    <source>
        <dbReference type="Proteomes" id="UP000076871"/>
    </source>
</evidence>
<name>A0A165IBH2_9APHY</name>
<accession>A0A165IBH2</accession>
<dbReference type="AlphaFoldDB" id="A0A165IBH2"/>
<evidence type="ECO:0000313" key="1">
    <source>
        <dbReference type="EMBL" id="KZT12848.1"/>
    </source>
</evidence>
<organism evidence="1 2">
    <name type="scientific">Laetiporus sulphureus 93-53</name>
    <dbReference type="NCBI Taxonomy" id="1314785"/>
    <lineage>
        <taxon>Eukaryota</taxon>
        <taxon>Fungi</taxon>
        <taxon>Dikarya</taxon>
        <taxon>Basidiomycota</taxon>
        <taxon>Agaricomycotina</taxon>
        <taxon>Agaricomycetes</taxon>
        <taxon>Polyporales</taxon>
        <taxon>Laetiporus</taxon>
    </lineage>
</organism>
<dbReference type="Proteomes" id="UP000076871">
    <property type="component" value="Unassembled WGS sequence"/>
</dbReference>
<proteinExistence type="predicted"/>
<dbReference type="OrthoDB" id="2446696at2759"/>
<reference evidence="1 2" key="1">
    <citation type="journal article" date="2016" name="Mol. Biol. Evol.">
        <title>Comparative Genomics of Early-Diverging Mushroom-Forming Fungi Provides Insights into the Origins of Lignocellulose Decay Capabilities.</title>
        <authorList>
            <person name="Nagy L.G."/>
            <person name="Riley R."/>
            <person name="Tritt A."/>
            <person name="Adam C."/>
            <person name="Daum C."/>
            <person name="Floudas D."/>
            <person name="Sun H."/>
            <person name="Yadav J.S."/>
            <person name="Pangilinan J."/>
            <person name="Larsson K.H."/>
            <person name="Matsuura K."/>
            <person name="Barry K."/>
            <person name="Labutti K."/>
            <person name="Kuo R."/>
            <person name="Ohm R.A."/>
            <person name="Bhattacharya S.S."/>
            <person name="Shirouzu T."/>
            <person name="Yoshinaga Y."/>
            <person name="Martin F.M."/>
            <person name="Grigoriev I.V."/>
            <person name="Hibbett D.S."/>
        </authorList>
    </citation>
    <scope>NUCLEOTIDE SEQUENCE [LARGE SCALE GENOMIC DNA]</scope>
    <source>
        <strain evidence="1 2">93-53</strain>
    </source>
</reference>